<evidence type="ECO:0000256" key="1">
    <source>
        <dbReference type="SAM" id="MobiDB-lite"/>
    </source>
</evidence>
<evidence type="ECO:0000313" key="5">
    <source>
        <dbReference type="Proteomes" id="UP000605986"/>
    </source>
</evidence>
<keyword evidence="2" id="KW-0812">Transmembrane</keyword>
<keyword evidence="2" id="KW-1133">Transmembrane helix</keyword>
<feature type="transmembrane region" description="Helical" evidence="2">
    <location>
        <begin position="274"/>
        <end position="302"/>
    </location>
</feature>
<feature type="transmembrane region" description="Helical" evidence="2">
    <location>
        <begin position="308"/>
        <end position="327"/>
    </location>
</feature>
<accession>A0A8H4KNQ2</accession>
<evidence type="ECO:0000256" key="2">
    <source>
        <dbReference type="SAM" id="Phobius"/>
    </source>
</evidence>
<proteinExistence type="predicted"/>
<feature type="region of interest" description="Disordered" evidence="1">
    <location>
        <begin position="339"/>
        <end position="363"/>
    </location>
</feature>
<feature type="chain" id="PRO_5034455936" evidence="3">
    <location>
        <begin position="28"/>
        <end position="363"/>
    </location>
</feature>
<dbReference type="OrthoDB" id="3009728at2759"/>
<keyword evidence="2" id="KW-0472">Membrane</keyword>
<feature type="signal peptide" evidence="3">
    <location>
        <begin position="1"/>
        <end position="27"/>
    </location>
</feature>
<dbReference type="AlphaFoldDB" id="A0A8H4KNQ2"/>
<feature type="transmembrane region" description="Helical" evidence="2">
    <location>
        <begin position="164"/>
        <end position="186"/>
    </location>
</feature>
<evidence type="ECO:0000313" key="4">
    <source>
        <dbReference type="EMBL" id="KAF4452959.1"/>
    </source>
</evidence>
<name>A0A8H4KNQ2_9HYPO</name>
<gene>
    <name evidence="4" type="ORF">F53441_4190</name>
</gene>
<keyword evidence="3" id="KW-0732">Signal</keyword>
<feature type="transmembrane region" description="Helical" evidence="2">
    <location>
        <begin position="206"/>
        <end position="226"/>
    </location>
</feature>
<protein>
    <submittedName>
        <fullName evidence="4">Uncharacterized protein</fullName>
    </submittedName>
</protein>
<sequence length="363" mass="40058">MANYFRQPSFMLSTIIILCCQVTATNARSHKQFQHFFPAWDPLLRDQLANNCSDALSAYLDPSDPVVRPGYMVIDCILNNMPEFRKAELAAAAVILGLAPSVLQLLSASYLDTAILAYRRPVLASLLSMASSGVRPLTATDYDDMITTMGTDPFHTNFGKPRSVWAPSLVSLMEYIIALGAVANNAHLTYQLCIFAVCTFAPAQDFLPAIWAASAVLIHLVGYLAARLRVAVEGKGREEDYQGKLGHAFRTELTPTPWQRRLNLKANKRHTGQFLVLVSILYVGDALQALFGTLILSSLVFISVRDSAIIVIRLMGSALFARLVLIYELAGFRTDKESYGPSEKPLYSGVPEQNERFDGSRTL</sequence>
<organism evidence="4 5">
    <name type="scientific">Fusarium austroafricanum</name>
    <dbReference type="NCBI Taxonomy" id="2364996"/>
    <lineage>
        <taxon>Eukaryota</taxon>
        <taxon>Fungi</taxon>
        <taxon>Dikarya</taxon>
        <taxon>Ascomycota</taxon>
        <taxon>Pezizomycotina</taxon>
        <taxon>Sordariomycetes</taxon>
        <taxon>Hypocreomycetidae</taxon>
        <taxon>Hypocreales</taxon>
        <taxon>Nectriaceae</taxon>
        <taxon>Fusarium</taxon>
        <taxon>Fusarium concolor species complex</taxon>
    </lineage>
</organism>
<dbReference type="EMBL" id="JAADJG010000165">
    <property type="protein sequence ID" value="KAF4452959.1"/>
    <property type="molecule type" value="Genomic_DNA"/>
</dbReference>
<keyword evidence="5" id="KW-1185">Reference proteome</keyword>
<feature type="transmembrane region" description="Helical" evidence="2">
    <location>
        <begin position="89"/>
        <end position="111"/>
    </location>
</feature>
<dbReference type="Proteomes" id="UP000605986">
    <property type="component" value="Unassembled WGS sequence"/>
</dbReference>
<comment type="caution">
    <text evidence="4">The sequence shown here is derived from an EMBL/GenBank/DDBJ whole genome shotgun (WGS) entry which is preliminary data.</text>
</comment>
<evidence type="ECO:0000256" key="3">
    <source>
        <dbReference type="SAM" id="SignalP"/>
    </source>
</evidence>
<feature type="compositionally biased region" description="Basic and acidic residues" evidence="1">
    <location>
        <begin position="353"/>
        <end position="363"/>
    </location>
</feature>
<reference evidence="4" key="1">
    <citation type="submission" date="2020-01" db="EMBL/GenBank/DDBJ databases">
        <title>Identification and distribution of gene clusters putatively required for synthesis of sphingolipid metabolism inhibitors in phylogenetically diverse species of the filamentous fungus Fusarium.</title>
        <authorList>
            <person name="Kim H.-S."/>
            <person name="Busman M."/>
            <person name="Brown D.W."/>
            <person name="Divon H."/>
            <person name="Uhlig S."/>
            <person name="Proctor R.H."/>
        </authorList>
    </citation>
    <scope>NUCLEOTIDE SEQUENCE</scope>
    <source>
        <strain evidence="4">NRRL 53441</strain>
    </source>
</reference>